<feature type="transmembrane region" description="Helical" evidence="6">
    <location>
        <begin position="41"/>
        <end position="65"/>
    </location>
</feature>
<accession>A0ABS1WQI2</accession>
<reference evidence="7 8" key="1">
    <citation type="journal article" date="2021" name="Int. J. Syst. Evol. Microbiol.">
        <title>Steroidobacter gossypii sp. nov., isolated from soil of cotton cropping field.</title>
        <authorList>
            <person name="Huang R."/>
            <person name="Yang S."/>
            <person name="Zhen C."/>
            <person name="Liu W."/>
        </authorList>
    </citation>
    <scope>NUCLEOTIDE SEQUENCE [LARGE SCALE GENOMIC DNA]</scope>
    <source>
        <strain evidence="7 8">S1-65</strain>
    </source>
</reference>
<dbReference type="EMBL" id="JAEVLS010000001">
    <property type="protein sequence ID" value="MBM0103233.1"/>
    <property type="molecule type" value="Genomic_DNA"/>
</dbReference>
<organism evidence="7 8">
    <name type="scientific">Steroidobacter gossypii</name>
    <dbReference type="NCBI Taxonomy" id="2805490"/>
    <lineage>
        <taxon>Bacteria</taxon>
        <taxon>Pseudomonadati</taxon>
        <taxon>Pseudomonadota</taxon>
        <taxon>Gammaproteobacteria</taxon>
        <taxon>Steroidobacterales</taxon>
        <taxon>Steroidobacteraceae</taxon>
        <taxon>Steroidobacter</taxon>
    </lineage>
</organism>
<dbReference type="PANTHER" id="PTHR30086">
    <property type="entry name" value="ARGININE EXPORTER PROTEIN ARGO"/>
    <property type="match status" value="1"/>
</dbReference>
<feature type="transmembrane region" description="Helical" evidence="6">
    <location>
        <begin position="72"/>
        <end position="93"/>
    </location>
</feature>
<proteinExistence type="predicted"/>
<gene>
    <name evidence="7" type="ORF">JM946_00675</name>
</gene>
<keyword evidence="3 6" id="KW-0812">Transmembrane</keyword>
<dbReference type="InterPro" id="IPR001123">
    <property type="entry name" value="LeuE-type"/>
</dbReference>
<comment type="subcellular location">
    <subcellularLocation>
        <location evidence="1">Cell membrane</location>
        <topology evidence="1">Multi-pass membrane protein</topology>
    </subcellularLocation>
</comment>
<dbReference type="Pfam" id="PF01810">
    <property type="entry name" value="LysE"/>
    <property type="match status" value="1"/>
</dbReference>
<evidence type="ECO:0000256" key="3">
    <source>
        <dbReference type="ARBA" id="ARBA00022692"/>
    </source>
</evidence>
<dbReference type="Proteomes" id="UP000661077">
    <property type="component" value="Unassembled WGS sequence"/>
</dbReference>
<name>A0ABS1WQI2_9GAMM</name>
<keyword evidence="4 6" id="KW-1133">Transmembrane helix</keyword>
<keyword evidence="5 6" id="KW-0472">Membrane</keyword>
<evidence type="ECO:0000256" key="2">
    <source>
        <dbReference type="ARBA" id="ARBA00022475"/>
    </source>
</evidence>
<evidence type="ECO:0000313" key="8">
    <source>
        <dbReference type="Proteomes" id="UP000661077"/>
    </source>
</evidence>
<comment type="caution">
    <text evidence="7">The sequence shown here is derived from an EMBL/GenBank/DDBJ whole genome shotgun (WGS) entry which is preliminary data.</text>
</comment>
<evidence type="ECO:0000256" key="6">
    <source>
        <dbReference type="SAM" id="Phobius"/>
    </source>
</evidence>
<dbReference type="PANTHER" id="PTHR30086:SF20">
    <property type="entry name" value="ARGININE EXPORTER PROTEIN ARGO-RELATED"/>
    <property type="match status" value="1"/>
</dbReference>
<evidence type="ECO:0000313" key="7">
    <source>
        <dbReference type="EMBL" id="MBM0103233.1"/>
    </source>
</evidence>
<keyword evidence="2" id="KW-1003">Cell membrane</keyword>
<feature type="transmembrane region" description="Helical" evidence="6">
    <location>
        <begin position="145"/>
        <end position="169"/>
    </location>
</feature>
<dbReference type="RefSeq" id="WP_203165218.1">
    <property type="nucleotide sequence ID" value="NZ_JAEVLS010000001.1"/>
</dbReference>
<sequence length="200" mass="20509">MEALIACASLIALGAITPGPNNFAVLRIAVAQGVRPAIPAMAGIVLGGLAMLALAQLGLAALIDLHPWLRRAIAVVGGAYLVWLGVALVVRSFEPSVASKGPERGAPDGLVALFAFQFTNPKSWTLVLTVSAAASGVASFASTAMLFSLFLAIPSAALVSWAVFGRLIAPLLREPAARARFDRAMGVLLGASALALLTQQ</sequence>
<protein>
    <submittedName>
        <fullName evidence="7">LysE family transporter</fullName>
    </submittedName>
</protein>
<evidence type="ECO:0000256" key="1">
    <source>
        <dbReference type="ARBA" id="ARBA00004651"/>
    </source>
</evidence>
<evidence type="ECO:0000256" key="4">
    <source>
        <dbReference type="ARBA" id="ARBA00022989"/>
    </source>
</evidence>
<evidence type="ECO:0000256" key="5">
    <source>
        <dbReference type="ARBA" id="ARBA00023136"/>
    </source>
</evidence>
<keyword evidence="8" id="KW-1185">Reference proteome</keyword>